<keyword evidence="5" id="KW-0547">Nucleotide-binding</keyword>
<sequence length="1008" mass="117358">MAFNENTRVKIPALLHLTRLGYEYVSLKHAVRDTETNIFPEIFAASVQRLNPGADVNQQALLSEMSDLLDYNDLGRAFYKRIITKSGLRLIDFEDFNNNSFHVCTELTCKNGEDEFRPDITILINGMPLVFIEVKKPNNRDGILAERNRINNRFQNNKFRRFIGATQFMIFSNNMEYDTDSTVPIQGAFYASVAAKEAIFNCFREEVPEIFDRLVPSDDATEDFILSDNNLPQIKYSEEYITNKSPYKPTNRILSSLLSRERLQTILHYGIVYTTEKNGLEKHVMRYPQLFATLAIARKLDEGVRKGIIWHTQGSGKTALSYFNVAYMLDYFQKRNTVPKFYFIVDRLDLMTQTRDEFENRGLRVNIANSKDEFVGHITAQGAIENPEGTPEITVVNIQKFSTESKVVKQSDYDINVQRVYFIDEVHRSYNPQGSFLANLYESDPNAIIIGLTGTPLLNQMLKDASGKQLRFNSKDVFGEYIHKYFYSRSIQDGYTLRLIREGIETTYKARLKEILEQLEVALGSVKKGEIYAHHRFVEPLAEYIINDFITSRVKLGDASIGGMVVCDTSEQAKELFRIIVEKYPDIKTSLILHDVDDKETRRNNRDEFKLGNIDLLIVYNMLLTGFDAKRLKKLYLNRVVKDHNLLQTLTRVNRPYKDFRYGFVVDFADISREFDKTNAAYFKEFEEEIGDEWQQYSTLFKTAEEIEAEIGQIQEKLFYYDIQNAERFSEQISDINDRTEILELKRALENAKVLGNLIRTYGHDELADKLDFKKLNNLLTEVNNRLALINQREALENAEDNSNILNMALEEIVFSFRKVSERELPLGLVEDYKEQVRKTREAMQQNFDHKDPVYVTLYEELERLFKKKKLTETPTPEELDNDIKILRSIFERISEQNRRDRMLADKYQGDQKFARVHKRLVELDYPDWSNSMIAINQALLGIKKKTDENLLHQAALIKHEAFFEKDLMRLVISNFGGLKLKTDATTTKQIGYLIANEYFEEYRSWAV</sequence>
<dbReference type="CDD" id="cd22332">
    <property type="entry name" value="HsdR_N"/>
    <property type="match status" value="1"/>
</dbReference>
<accession>A0A7W3XR51</accession>
<dbReference type="SMART" id="SM00487">
    <property type="entry name" value="DEXDc"/>
    <property type="match status" value="1"/>
</dbReference>
<comment type="similarity">
    <text evidence="2">Belongs to the HsdR family.</text>
</comment>
<dbReference type="Proteomes" id="UP000567067">
    <property type="component" value="Unassembled WGS sequence"/>
</dbReference>
<dbReference type="InterPro" id="IPR027417">
    <property type="entry name" value="P-loop_NTPase"/>
</dbReference>
<keyword evidence="6" id="KW-0680">Restriction system</keyword>
<protein>
    <recommendedName>
        <fullName evidence="3">type I site-specific deoxyribonuclease</fullName>
        <ecNumber evidence="3">3.1.21.3</ecNumber>
    </recommendedName>
</protein>
<evidence type="ECO:0000256" key="7">
    <source>
        <dbReference type="ARBA" id="ARBA00022759"/>
    </source>
</evidence>
<feature type="domain" description="Helicase ATP-binding" evidence="11">
    <location>
        <begin position="298"/>
        <end position="474"/>
    </location>
</feature>
<evidence type="ECO:0000256" key="8">
    <source>
        <dbReference type="ARBA" id="ARBA00022801"/>
    </source>
</evidence>
<dbReference type="PANTHER" id="PTHR30195">
    <property type="entry name" value="TYPE I SITE-SPECIFIC DEOXYRIBONUCLEASE PROTEIN SUBUNIT M AND R"/>
    <property type="match status" value="1"/>
</dbReference>
<evidence type="ECO:0000256" key="6">
    <source>
        <dbReference type="ARBA" id="ARBA00022747"/>
    </source>
</evidence>
<organism evidence="12 13">
    <name type="scientific">Fontibacillus solani</name>
    <dbReference type="NCBI Taxonomy" id="1572857"/>
    <lineage>
        <taxon>Bacteria</taxon>
        <taxon>Bacillati</taxon>
        <taxon>Bacillota</taxon>
        <taxon>Bacilli</taxon>
        <taxon>Bacillales</taxon>
        <taxon>Paenibacillaceae</taxon>
        <taxon>Fontibacillus</taxon>
    </lineage>
</organism>
<dbReference type="EMBL" id="JACJIP010000007">
    <property type="protein sequence ID" value="MBA9085101.1"/>
    <property type="molecule type" value="Genomic_DNA"/>
</dbReference>
<proteinExistence type="inferred from homology"/>
<dbReference type="EC" id="3.1.21.3" evidence="3"/>
<dbReference type="InterPro" id="IPR014001">
    <property type="entry name" value="Helicase_ATP-bd"/>
</dbReference>
<dbReference type="AlphaFoldDB" id="A0A7W3XR51"/>
<evidence type="ECO:0000256" key="2">
    <source>
        <dbReference type="ARBA" id="ARBA00008598"/>
    </source>
</evidence>
<gene>
    <name evidence="12" type="ORF">FHR92_001563</name>
</gene>
<dbReference type="Gene3D" id="3.90.1570.50">
    <property type="match status" value="1"/>
</dbReference>
<dbReference type="Gene3D" id="3.40.50.300">
    <property type="entry name" value="P-loop containing nucleotide triphosphate hydrolases"/>
    <property type="match status" value="2"/>
</dbReference>
<evidence type="ECO:0000313" key="12">
    <source>
        <dbReference type="EMBL" id="MBA9085101.1"/>
    </source>
</evidence>
<keyword evidence="10" id="KW-0238">DNA-binding</keyword>
<keyword evidence="13" id="KW-1185">Reference proteome</keyword>
<dbReference type="Pfam" id="PF04313">
    <property type="entry name" value="HSDR_N"/>
    <property type="match status" value="1"/>
</dbReference>
<dbReference type="InterPro" id="IPR055180">
    <property type="entry name" value="HsdR_RecA-like_helicase_dom_2"/>
</dbReference>
<dbReference type="SUPFAM" id="SSF52540">
    <property type="entry name" value="P-loop containing nucleoside triphosphate hydrolases"/>
    <property type="match status" value="2"/>
</dbReference>
<keyword evidence="7" id="KW-0255">Endonuclease</keyword>
<dbReference type="PANTHER" id="PTHR30195:SF15">
    <property type="entry name" value="TYPE I RESTRICTION ENZYME HINDI ENDONUCLEASE SUBUNIT"/>
    <property type="match status" value="1"/>
</dbReference>
<evidence type="ECO:0000256" key="10">
    <source>
        <dbReference type="ARBA" id="ARBA00023125"/>
    </source>
</evidence>
<dbReference type="RefSeq" id="WP_182535034.1">
    <property type="nucleotide sequence ID" value="NZ_JACJIP010000007.1"/>
</dbReference>
<evidence type="ECO:0000256" key="9">
    <source>
        <dbReference type="ARBA" id="ARBA00022840"/>
    </source>
</evidence>
<dbReference type="GO" id="GO:0009307">
    <property type="term" value="P:DNA restriction-modification system"/>
    <property type="evidence" value="ECO:0007669"/>
    <property type="project" value="UniProtKB-KW"/>
</dbReference>
<evidence type="ECO:0000256" key="4">
    <source>
        <dbReference type="ARBA" id="ARBA00022722"/>
    </source>
</evidence>
<reference evidence="12 13" key="1">
    <citation type="submission" date="2020-08" db="EMBL/GenBank/DDBJ databases">
        <title>Genomic Encyclopedia of Type Strains, Phase III (KMG-III): the genomes of soil and plant-associated and newly described type strains.</title>
        <authorList>
            <person name="Whitman W."/>
        </authorList>
    </citation>
    <scope>NUCLEOTIDE SEQUENCE [LARGE SCALE GENOMIC DNA]</scope>
    <source>
        <strain evidence="12 13">CECT 8693</strain>
    </source>
</reference>
<comment type="caution">
    <text evidence="12">The sequence shown here is derived from an EMBL/GenBank/DDBJ whole genome shotgun (WGS) entry which is preliminary data.</text>
</comment>
<keyword evidence="9" id="KW-0067">ATP-binding</keyword>
<dbReference type="GO" id="GO:0009035">
    <property type="term" value="F:type I site-specific deoxyribonuclease activity"/>
    <property type="evidence" value="ECO:0007669"/>
    <property type="project" value="UniProtKB-EC"/>
</dbReference>
<dbReference type="Pfam" id="PF22679">
    <property type="entry name" value="T1R_D3-like"/>
    <property type="match status" value="1"/>
</dbReference>
<evidence type="ECO:0000313" key="13">
    <source>
        <dbReference type="Proteomes" id="UP000567067"/>
    </source>
</evidence>
<dbReference type="InterPro" id="IPR051268">
    <property type="entry name" value="Type-I_R_enzyme_R_subunit"/>
</dbReference>
<name>A0A7W3XR51_9BACL</name>
<evidence type="ECO:0000256" key="1">
    <source>
        <dbReference type="ARBA" id="ARBA00000851"/>
    </source>
</evidence>
<evidence type="ECO:0000256" key="5">
    <source>
        <dbReference type="ARBA" id="ARBA00022741"/>
    </source>
</evidence>
<dbReference type="InterPro" id="IPR007409">
    <property type="entry name" value="Restrct_endonuc_type1_HsdR_N"/>
</dbReference>
<comment type="catalytic activity">
    <reaction evidence="1">
        <text>Endonucleolytic cleavage of DNA to give random double-stranded fragments with terminal 5'-phosphates, ATP is simultaneously hydrolyzed.</text>
        <dbReference type="EC" id="3.1.21.3"/>
    </reaction>
</comment>
<dbReference type="PROSITE" id="PS51192">
    <property type="entry name" value="HELICASE_ATP_BIND_1"/>
    <property type="match status" value="1"/>
</dbReference>
<keyword evidence="4" id="KW-0540">Nuclease</keyword>
<dbReference type="GO" id="GO:0003677">
    <property type="term" value="F:DNA binding"/>
    <property type="evidence" value="ECO:0007669"/>
    <property type="project" value="UniProtKB-KW"/>
</dbReference>
<evidence type="ECO:0000259" key="11">
    <source>
        <dbReference type="PROSITE" id="PS51192"/>
    </source>
</evidence>
<evidence type="ECO:0000256" key="3">
    <source>
        <dbReference type="ARBA" id="ARBA00012654"/>
    </source>
</evidence>
<dbReference type="InterPro" id="IPR040980">
    <property type="entry name" value="SWI2_SNF2"/>
</dbReference>
<keyword evidence="8 12" id="KW-0378">Hydrolase</keyword>
<dbReference type="GO" id="GO:0005524">
    <property type="term" value="F:ATP binding"/>
    <property type="evidence" value="ECO:0007669"/>
    <property type="project" value="UniProtKB-KW"/>
</dbReference>
<dbReference type="Pfam" id="PF18766">
    <property type="entry name" value="SWI2_SNF2"/>
    <property type="match status" value="1"/>
</dbReference>